<feature type="chain" id="PRO_5026760384" evidence="1">
    <location>
        <begin position="27"/>
        <end position="152"/>
    </location>
</feature>
<dbReference type="EMBL" id="CAADRP010002151">
    <property type="protein sequence ID" value="VFU62382.1"/>
    <property type="molecule type" value="Genomic_DNA"/>
</dbReference>
<accession>A0A6N2N6J3</accession>
<sequence length="152" mass="16973">MRRLLHSRPKSTVGSLLILLWRFSLGENMMASFEELVTNASKSVGGCVVLWVTLSVMLVGAYPFEDPKNFRKTQCITISQNYGSSIQDPQLCPHNSGLIAVISSLAYLLQIQSKKGKLPLKDADGKQKRSLTPEAKYNFCPSAWSPIARWNR</sequence>
<organism evidence="2">
    <name type="scientific">Salix viminalis</name>
    <name type="common">Common osier</name>
    <name type="synonym">Basket willow</name>
    <dbReference type="NCBI Taxonomy" id="40686"/>
    <lineage>
        <taxon>Eukaryota</taxon>
        <taxon>Viridiplantae</taxon>
        <taxon>Streptophyta</taxon>
        <taxon>Embryophyta</taxon>
        <taxon>Tracheophyta</taxon>
        <taxon>Spermatophyta</taxon>
        <taxon>Magnoliopsida</taxon>
        <taxon>eudicotyledons</taxon>
        <taxon>Gunneridae</taxon>
        <taxon>Pentapetalae</taxon>
        <taxon>rosids</taxon>
        <taxon>fabids</taxon>
        <taxon>Malpighiales</taxon>
        <taxon>Salicaceae</taxon>
        <taxon>Saliceae</taxon>
        <taxon>Salix</taxon>
    </lineage>
</organism>
<proteinExistence type="predicted"/>
<evidence type="ECO:0000256" key="1">
    <source>
        <dbReference type="SAM" id="SignalP"/>
    </source>
</evidence>
<evidence type="ECO:0000313" key="2">
    <source>
        <dbReference type="EMBL" id="VFU62382.1"/>
    </source>
</evidence>
<name>A0A6N2N6J3_SALVM</name>
<feature type="signal peptide" evidence="1">
    <location>
        <begin position="1"/>
        <end position="26"/>
    </location>
</feature>
<keyword evidence="1" id="KW-0732">Signal</keyword>
<gene>
    <name evidence="2" type="ORF">SVIM_LOCUS471730</name>
</gene>
<reference evidence="2" key="1">
    <citation type="submission" date="2019-03" db="EMBL/GenBank/DDBJ databases">
        <authorList>
            <person name="Mank J."/>
            <person name="Almeida P."/>
        </authorList>
    </citation>
    <scope>NUCLEOTIDE SEQUENCE</scope>
    <source>
        <strain evidence="2">78183</strain>
    </source>
</reference>
<dbReference type="AlphaFoldDB" id="A0A6N2N6J3"/>
<protein>
    <submittedName>
        <fullName evidence="2">Uncharacterized protein</fullName>
    </submittedName>
</protein>